<organism evidence="2 3">
    <name type="scientific">Clarias magur</name>
    <name type="common">Asian catfish</name>
    <name type="synonym">Macropteronotus magur</name>
    <dbReference type="NCBI Taxonomy" id="1594786"/>
    <lineage>
        <taxon>Eukaryota</taxon>
        <taxon>Metazoa</taxon>
        <taxon>Chordata</taxon>
        <taxon>Craniata</taxon>
        <taxon>Vertebrata</taxon>
        <taxon>Euteleostomi</taxon>
        <taxon>Actinopterygii</taxon>
        <taxon>Neopterygii</taxon>
        <taxon>Teleostei</taxon>
        <taxon>Ostariophysi</taxon>
        <taxon>Siluriformes</taxon>
        <taxon>Clariidae</taxon>
        <taxon>Clarias</taxon>
    </lineage>
</organism>
<comment type="caution">
    <text evidence="2">The sequence shown here is derived from an EMBL/GenBank/DDBJ whole genome shotgun (WGS) entry which is preliminary data.</text>
</comment>
<protein>
    <submittedName>
        <fullName evidence="2">Pyridoxine/pyridoxamine 5'-phosphate oxidase</fullName>
    </submittedName>
</protein>
<evidence type="ECO:0000313" key="2">
    <source>
        <dbReference type="EMBL" id="KAF5898941.1"/>
    </source>
</evidence>
<feature type="non-terminal residue" evidence="2">
    <location>
        <position position="1"/>
    </location>
</feature>
<name>A0A8J4U510_CLAMG</name>
<feature type="compositionally biased region" description="Basic residues" evidence="1">
    <location>
        <begin position="33"/>
        <end position="43"/>
    </location>
</feature>
<feature type="region of interest" description="Disordered" evidence="1">
    <location>
        <begin position="26"/>
        <end position="55"/>
    </location>
</feature>
<dbReference type="Proteomes" id="UP000727407">
    <property type="component" value="Unassembled WGS sequence"/>
</dbReference>
<accession>A0A8J4U510</accession>
<proteinExistence type="predicted"/>
<gene>
    <name evidence="2" type="primary">pdxH</name>
    <name evidence="2" type="ORF">DAT39_011325</name>
</gene>
<evidence type="ECO:0000313" key="3">
    <source>
        <dbReference type="Proteomes" id="UP000727407"/>
    </source>
</evidence>
<reference evidence="2" key="1">
    <citation type="submission" date="2020-07" db="EMBL/GenBank/DDBJ databases">
        <title>Clarias magur genome sequencing, assembly and annotation.</title>
        <authorList>
            <person name="Kushwaha B."/>
            <person name="Kumar R."/>
            <person name="Das P."/>
            <person name="Joshi C.G."/>
            <person name="Kumar D."/>
            <person name="Nagpure N.S."/>
            <person name="Pandey M."/>
            <person name="Agarwal S."/>
            <person name="Srivastava S."/>
            <person name="Singh M."/>
            <person name="Sahoo L."/>
            <person name="Jayasankar P."/>
            <person name="Meher P.K."/>
            <person name="Koringa P.G."/>
            <person name="Iquebal M.A."/>
            <person name="Das S.P."/>
            <person name="Bit A."/>
            <person name="Patnaik S."/>
            <person name="Patel N."/>
            <person name="Shah T.M."/>
            <person name="Hinsu A."/>
            <person name="Jena J.K."/>
        </authorList>
    </citation>
    <scope>NUCLEOTIDE SEQUENCE</scope>
    <source>
        <strain evidence="2">CIFAMagur01</strain>
        <tissue evidence="2">Testis</tissue>
    </source>
</reference>
<dbReference type="AlphaFoldDB" id="A0A8J4U510"/>
<dbReference type="EMBL" id="QNUK01000183">
    <property type="protein sequence ID" value="KAF5898941.1"/>
    <property type="molecule type" value="Genomic_DNA"/>
</dbReference>
<evidence type="ECO:0000256" key="1">
    <source>
        <dbReference type="SAM" id="MobiDB-lite"/>
    </source>
</evidence>
<sequence length="55" mass="6338">DSAPRCPTLINNNDFLSRSNRYEITSHTQTRPRATRKYHRAARQTRVVPKRAAAS</sequence>
<keyword evidence="3" id="KW-1185">Reference proteome</keyword>